<protein>
    <submittedName>
        <fullName evidence="1">Uncharacterized protein</fullName>
    </submittedName>
</protein>
<dbReference type="EMBL" id="FNDT01000003">
    <property type="protein sequence ID" value="SDH79599.1"/>
    <property type="molecule type" value="Genomic_DNA"/>
</dbReference>
<keyword evidence="2" id="KW-1185">Reference proteome</keyword>
<name>A0A1G8FC77_9MICC</name>
<evidence type="ECO:0000313" key="2">
    <source>
        <dbReference type="Proteomes" id="UP000199258"/>
    </source>
</evidence>
<sequence>MAGSGAGRDDPRGGVGDAIIRAYGPDTFGSILYEGYKQSLNGEQDPPASEEGRRVLWIRTGLRVTTRIAGGARVDIEQ</sequence>
<organism evidence="1 2">
    <name type="scientific">Arthrobacter subterraneus</name>
    <dbReference type="NCBI Taxonomy" id="335973"/>
    <lineage>
        <taxon>Bacteria</taxon>
        <taxon>Bacillati</taxon>
        <taxon>Actinomycetota</taxon>
        <taxon>Actinomycetes</taxon>
        <taxon>Micrococcales</taxon>
        <taxon>Micrococcaceae</taxon>
        <taxon>Arthrobacter</taxon>
    </lineage>
</organism>
<gene>
    <name evidence="1" type="ORF">SAMN04488693_1032</name>
</gene>
<reference evidence="1 2" key="1">
    <citation type="submission" date="2016-10" db="EMBL/GenBank/DDBJ databases">
        <authorList>
            <person name="de Groot N.N."/>
        </authorList>
    </citation>
    <scope>NUCLEOTIDE SEQUENCE [LARGE SCALE GENOMIC DNA]</scope>
    <source>
        <strain evidence="1 2">NP_1H</strain>
    </source>
</reference>
<proteinExistence type="predicted"/>
<dbReference type="STRING" id="335973.SAMN04488693_1032"/>
<accession>A0A1G8FC77</accession>
<evidence type="ECO:0000313" key="1">
    <source>
        <dbReference type="EMBL" id="SDH79599.1"/>
    </source>
</evidence>
<dbReference type="Proteomes" id="UP000199258">
    <property type="component" value="Unassembled WGS sequence"/>
</dbReference>
<dbReference type="AlphaFoldDB" id="A0A1G8FC77"/>